<dbReference type="Proteomes" id="UP001150879">
    <property type="component" value="Unassembled WGS sequence"/>
</dbReference>
<keyword evidence="5 6" id="KW-0472">Membrane</keyword>
<dbReference type="GO" id="GO:0022857">
    <property type="term" value="F:transmembrane transporter activity"/>
    <property type="evidence" value="ECO:0007669"/>
    <property type="project" value="InterPro"/>
</dbReference>
<dbReference type="AlphaFoldDB" id="A0A9W9T2E9"/>
<accession>A0A9W9T2E9</accession>
<dbReference type="PANTHER" id="PTHR23506:SF35">
    <property type="entry name" value="MAJOR FACILITATOR SUPERFAMILY (MFS) PROFILE DOMAIN-CONTAINING PROTEIN-RELATED"/>
    <property type="match status" value="1"/>
</dbReference>
<feature type="transmembrane region" description="Helical" evidence="6">
    <location>
        <begin position="84"/>
        <end position="101"/>
    </location>
</feature>
<evidence type="ECO:0000313" key="7">
    <source>
        <dbReference type="EMBL" id="KAJ5206330.1"/>
    </source>
</evidence>
<evidence type="ECO:0000256" key="6">
    <source>
        <dbReference type="SAM" id="Phobius"/>
    </source>
</evidence>
<comment type="subcellular location">
    <subcellularLocation>
        <location evidence="1">Membrane</location>
        <topology evidence="1">Multi-pass membrane protein</topology>
    </subcellularLocation>
</comment>
<evidence type="ECO:0000256" key="4">
    <source>
        <dbReference type="ARBA" id="ARBA00022989"/>
    </source>
</evidence>
<dbReference type="SUPFAM" id="SSF103473">
    <property type="entry name" value="MFS general substrate transporter"/>
    <property type="match status" value="1"/>
</dbReference>
<evidence type="ECO:0000256" key="1">
    <source>
        <dbReference type="ARBA" id="ARBA00004141"/>
    </source>
</evidence>
<keyword evidence="4 6" id="KW-1133">Transmembrane helix</keyword>
<keyword evidence="8" id="KW-1185">Reference proteome</keyword>
<evidence type="ECO:0000256" key="2">
    <source>
        <dbReference type="ARBA" id="ARBA00022448"/>
    </source>
</evidence>
<dbReference type="PANTHER" id="PTHR23506">
    <property type="entry name" value="GH10249P"/>
    <property type="match status" value="1"/>
</dbReference>
<proteinExistence type="predicted"/>
<evidence type="ECO:0000256" key="3">
    <source>
        <dbReference type="ARBA" id="ARBA00022692"/>
    </source>
</evidence>
<evidence type="ECO:0000313" key="8">
    <source>
        <dbReference type="Proteomes" id="UP001150879"/>
    </source>
</evidence>
<dbReference type="InterPro" id="IPR011701">
    <property type="entry name" value="MFS"/>
</dbReference>
<dbReference type="Pfam" id="PF07690">
    <property type="entry name" value="MFS_1"/>
    <property type="match status" value="1"/>
</dbReference>
<keyword evidence="2" id="KW-0813">Transport</keyword>
<dbReference type="InterPro" id="IPR050930">
    <property type="entry name" value="MFS_Vesicular_Transporter"/>
</dbReference>
<name>A0A9W9T2E9_9EURO</name>
<comment type="caution">
    <text evidence="7">The sequence shown here is derived from an EMBL/GenBank/DDBJ whole genome shotgun (WGS) entry which is preliminary data.</text>
</comment>
<feature type="transmembrane region" description="Helical" evidence="6">
    <location>
        <begin position="52"/>
        <end position="72"/>
    </location>
</feature>
<feature type="transmembrane region" description="Helical" evidence="6">
    <location>
        <begin position="238"/>
        <end position="262"/>
    </location>
</feature>
<feature type="transmembrane region" description="Helical" evidence="6">
    <location>
        <begin position="359"/>
        <end position="380"/>
    </location>
</feature>
<evidence type="ECO:0000256" key="5">
    <source>
        <dbReference type="ARBA" id="ARBA00023136"/>
    </source>
</evidence>
<organism evidence="7 8">
    <name type="scientific">Penicillium cf. griseofulvum</name>
    <dbReference type="NCBI Taxonomy" id="2972120"/>
    <lineage>
        <taxon>Eukaryota</taxon>
        <taxon>Fungi</taxon>
        <taxon>Dikarya</taxon>
        <taxon>Ascomycota</taxon>
        <taxon>Pezizomycotina</taxon>
        <taxon>Eurotiomycetes</taxon>
        <taxon>Eurotiomycetidae</taxon>
        <taxon>Eurotiales</taxon>
        <taxon>Aspergillaceae</taxon>
        <taxon>Penicillium</taxon>
    </lineage>
</organism>
<sequence>MVHSTVTIALFAGLYALMKSLSNTLTLSRNVPLWLSSPYPRRNDSESELTSAVLALHGTLAVFSSPIIGHFTDKNQNRKSPLPLSLAWCIIGFVTIANTISRNHTGFSISMMMSCANTSTISGPAVAGLLLEAVGYWMTWSIPLVVLTIDFIARVCMIESPASPSSATLNGSPTENESLLPSCEEQQIPSRVGVLCNGRVMTCLLSIIMGITVSTSFDATLPLYVEEKFGWGPSTAGLLFAGLVVPGVFIGPVAGWAIVLGLMGIAGSDIPWASAQNMGKPLYAACIVAIGTLMPFVSSIVPVELTVTAKAMQKRSPGIFGSKGGMSRLFSMMDVSASLGMMIGPIIGGSLKEMVGYKYMSWTWGLVSLFLAALAMRFFVLEDPDQAPCSEEEA</sequence>
<protein>
    <submittedName>
        <fullName evidence="7">Major facilitator superfamily domain general substrate transporter</fullName>
    </submittedName>
</protein>
<dbReference type="InterPro" id="IPR036259">
    <property type="entry name" value="MFS_trans_sf"/>
</dbReference>
<dbReference type="GO" id="GO:0016020">
    <property type="term" value="C:membrane"/>
    <property type="evidence" value="ECO:0007669"/>
    <property type="project" value="UniProtKB-SubCell"/>
</dbReference>
<reference evidence="7" key="2">
    <citation type="journal article" date="2023" name="IMA Fungus">
        <title>Comparative genomic study of the Penicillium genus elucidates a diverse pangenome and 15 lateral gene transfer events.</title>
        <authorList>
            <person name="Petersen C."/>
            <person name="Sorensen T."/>
            <person name="Nielsen M.R."/>
            <person name="Sondergaard T.E."/>
            <person name="Sorensen J.L."/>
            <person name="Fitzpatrick D.A."/>
            <person name="Frisvad J.C."/>
            <person name="Nielsen K.L."/>
        </authorList>
    </citation>
    <scope>NUCLEOTIDE SEQUENCE</scope>
    <source>
        <strain evidence="7">IBT 16849</strain>
    </source>
</reference>
<dbReference type="Gene3D" id="1.20.1250.20">
    <property type="entry name" value="MFS general substrate transporter like domains"/>
    <property type="match status" value="1"/>
</dbReference>
<feature type="transmembrane region" description="Helical" evidence="6">
    <location>
        <begin position="282"/>
        <end position="308"/>
    </location>
</feature>
<dbReference type="EMBL" id="JAPQKP010000002">
    <property type="protein sequence ID" value="KAJ5206330.1"/>
    <property type="molecule type" value="Genomic_DNA"/>
</dbReference>
<keyword evidence="3 6" id="KW-0812">Transmembrane</keyword>
<gene>
    <name evidence="7" type="ORF">N7472_002778</name>
</gene>
<feature type="transmembrane region" description="Helical" evidence="6">
    <location>
        <begin position="329"/>
        <end position="347"/>
    </location>
</feature>
<feature type="transmembrane region" description="Helical" evidence="6">
    <location>
        <begin position="134"/>
        <end position="153"/>
    </location>
</feature>
<reference evidence="7" key="1">
    <citation type="submission" date="2022-11" db="EMBL/GenBank/DDBJ databases">
        <authorList>
            <person name="Petersen C."/>
        </authorList>
    </citation>
    <scope>NUCLEOTIDE SEQUENCE</scope>
    <source>
        <strain evidence="7">IBT 16849</strain>
    </source>
</reference>